<feature type="transmembrane region" description="Helical" evidence="5">
    <location>
        <begin position="415"/>
        <end position="437"/>
    </location>
</feature>
<name>A0A814VHJ8_ADIRI</name>
<evidence type="ECO:0000313" key="8">
    <source>
        <dbReference type="Proteomes" id="UP000663828"/>
    </source>
</evidence>
<gene>
    <name evidence="7" type="ORF">XAT740_LOCUS22979</name>
</gene>
<keyword evidence="2 5" id="KW-0812">Transmembrane</keyword>
<dbReference type="GO" id="GO:0016020">
    <property type="term" value="C:membrane"/>
    <property type="evidence" value="ECO:0007669"/>
    <property type="project" value="UniProtKB-SubCell"/>
</dbReference>
<dbReference type="AlphaFoldDB" id="A0A814VHJ8"/>
<accession>A0A814VHJ8</accession>
<evidence type="ECO:0000256" key="4">
    <source>
        <dbReference type="ARBA" id="ARBA00023136"/>
    </source>
</evidence>
<dbReference type="GO" id="GO:0022857">
    <property type="term" value="F:transmembrane transporter activity"/>
    <property type="evidence" value="ECO:0007669"/>
    <property type="project" value="InterPro"/>
</dbReference>
<dbReference type="PROSITE" id="PS50850">
    <property type="entry name" value="MFS"/>
    <property type="match status" value="1"/>
</dbReference>
<dbReference type="InterPro" id="IPR020846">
    <property type="entry name" value="MFS_dom"/>
</dbReference>
<keyword evidence="3 5" id="KW-1133">Transmembrane helix</keyword>
<feature type="transmembrane region" description="Helical" evidence="5">
    <location>
        <begin position="534"/>
        <end position="553"/>
    </location>
</feature>
<dbReference type="Pfam" id="PF00083">
    <property type="entry name" value="Sugar_tr"/>
    <property type="match status" value="1"/>
</dbReference>
<dbReference type="InterPro" id="IPR005828">
    <property type="entry name" value="MFS_sugar_transport-like"/>
</dbReference>
<evidence type="ECO:0000256" key="2">
    <source>
        <dbReference type="ARBA" id="ARBA00022692"/>
    </source>
</evidence>
<keyword evidence="4 5" id="KW-0472">Membrane</keyword>
<feature type="transmembrane region" description="Helical" evidence="5">
    <location>
        <begin position="231"/>
        <end position="253"/>
    </location>
</feature>
<feature type="domain" description="Major facilitator superfamily (MFS) profile" evidence="6">
    <location>
        <begin position="130"/>
        <end position="558"/>
    </location>
</feature>
<feature type="transmembrane region" description="Helical" evidence="5">
    <location>
        <begin position="383"/>
        <end position="403"/>
    </location>
</feature>
<protein>
    <recommendedName>
        <fullName evidence="6">Major facilitator superfamily (MFS) profile domain-containing protein</fullName>
    </recommendedName>
</protein>
<evidence type="ECO:0000256" key="1">
    <source>
        <dbReference type="ARBA" id="ARBA00004141"/>
    </source>
</evidence>
<feature type="transmembrane region" description="Helical" evidence="5">
    <location>
        <begin position="200"/>
        <end position="219"/>
    </location>
</feature>
<feature type="transmembrane region" description="Helical" evidence="5">
    <location>
        <begin position="265"/>
        <end position="288"/>
    </location>
</feature>
<comment type="subcellular location">
    <subcellularLocation>
        <location evidence="1">Membrane</location>
        <topology evidence="1">Multi-pass membrane protein</topology>
    </subcellularLocation>
</comment>
<reference evidence="7" key="1">
    <citation type="submission" date="2021-02" db="EMBL/GenBank/DDBJ databases">
        <authorList>
            <person name="Nowell W R."/>
        </authorList>
    </citation>
    <scope>NUCLEOTIDE SEQUENCE</scope>
</reference>
<feature type="transmembrane region" description="Helical" evidence="5">
    <location>
        <begin position="56"/>
        <end position="78"/>
    </location>
</feature>
<dbReference type="Gene3D" id="1.20.1250.20">
    <property type="entry name" value="MFS general substrate transporter like domains"/>
    <property type="match status" value="1"/>
</dbReference>
<comment type="caution">
    <text evidence="7">The sequence shown here is derived from an EMBL/GenBank/DDBJ whole genome shotgun (WGS) entry which is preliminary data.</text>
</comment>
<evidence type="ECO:0000313" key="7">
    <source>
        <dbReference type="EMBL" id="CAF1188515.1"/>
    </source>
</evidence>
<dbReference type="PANTHER" id="PTHR24064">
    <property type="entry name" value="SOLUTE CARRIER FAMILY 22 MEMBER"/>
    <property type="match status" value="1"/>
</dbReference>
<evidence type="ECO:0000256" key="5">
    <source>
        <dbReference type="SAM" id="Phobius"/>
    </source>
</evidence>
<evidence type="ECO:0000256" key="3">
    <source>
        <dbReference type="ARBA" id="ARBA00022989"/>
    </source>
</evidence>
<dbReference type="Proteomes" id="UP000663828">
    <property type="component" value="Unassembled WGS sequence"/>
</dbReference>
<proteinExistence type="predicted"/>
<sequence>MSQEWSEHDSIHISTNKNNLHVEKTDINRSLSSLTPKINSLDSILRKCGDLGRFQLIHYFFMNWISMSFGITSFYYVFGAAEAEHRCRLPHHIWPNDTQYNPVDEKHRMYINKYIPKDVSGQKWEKCVQYSAGNMNDTLVSCLNGWVYDRSVFGYTFTEEANFVCEYQAPRSWLAVAIQSSGFSLLIIGSLADEYGRKKVAAIISIILFVTCFLTQIILRWMSIPIKTKFFILLLNQFASGLATSNFSLVFILMLELTSSTYTSFAGNLAFISYSIGEVLVTLFAYLTRDWQDLKWVNLVFIGLSLPYLYFMPESPLYLYAKGQYTKLESLLRRIARQNGRTEAEWYPHYQDLLHSQPVKLTSRQDSTIPQTIYPLFRNRKMILQLLNVCLMSLTTLMIYFQISYGLAMLDVSPYLAILIGAVCEAFSYITSSILISTKLGRKGSFIFTMSLTIVFILLIPIMRERSPILTICVALAAKYSISAGTAISWIYVPELFPTSIRSTANGFFIAFSRIGAILAPVISTSIHKKYSSYTFYASSALAFVVLFCSLFLPETKDKPMDCEPEHLVSRNDI</sequence>
<evidence type="ECO:0000259" key="6">
    <source>
        <dbReference type="PROSITE" id="PS50850"/>
    </source>
</evidence>
<feature type="transmembrane region" description="Helical" evidence="5">
    <location>
        <begin position="173"/>
        <end position="193"/>
    </location>
</feature>
<feature type="transmembrane region" description="Helical" evidence="5">
    <location>
        <begin position="505"/>
        <end position="528"/>
    </location>
</feature>
<organism evidence="7 8">
    <name type="scientific">Adineta ricciae</name>
    <name type="common">Rotifer</name>
    <dbReference type="NCBI Taxonomy" id="249248"/>
    <lineage>
        <taxon>Eukaryota</taxon>
        <taxon>Metazoa</taxon>
        <taxon>Spiralia</taxon>
        <taxon>Gnathifera</taxon>
        <taxon>Rotifera</taxon>
        <taxon>Eurotatoria</taxon>
        <taxon>Bdelloidea</taxon>
        <taxon>Adinetida</taxon>
        <taxon>Adinetidae</taxon>
        <taxon>Adineta</taxon>
    </lineage>
</organism>
<feature type="transmembrane region" description="Helical" evidence="5">
    <location>
        <begin position="444"/>
        <end position="463"/>
    </location>
</feature>
<feature type="transmembrane region" description="Helical" evidence="5">
    <location>
        <begin position="469"/>
        <end position="493"/>
    </location>
</feature>
<keyword evidence="8" id="KW-1185">Reference proteome</keyword>
<dbReference type="SUPFAM" id="SSF103473">
    <property type="entry name" value="MFS general substrate transporter"/>
    <property type="match status" value="1"/>
</dbReference>
<dbReference type="EMBL" id="CAJNOR010001716">
    <property type="protein sequence ID" value="CAF1188515.1"/>
    <property type="molecule type" value="Genomic_DNA"/>
</dbReference>
<dbReference type="InterPro" id="IPR036259">
    <property type="entry name" value="MFS_trans_sf"/>
</dbReference>